<name>C1B8I7_RHOOB</name>
<organism evidence="3 4">
    <name type="scientific">Rhodococcus opacus (strain B4)</name>
    <dbReference type="NCBI Taxonomy" id="632772"/>
    <lineage>
        <taxon>Bacteria</taxon>
        <taxon>Bacillati</taxon>
        <taxon>Actinomycetota</taxon>
        <taxon>Actinomycetes</taxon>
        <taxon>Mycobacteriales</taxon>
        <taxon>Nocardiaceae</taxon>
        <taxon>Rhodococcus</taxon>
    </lineage>
</organism>
<protein>
    <recommendedName>
        <fullName evidence="2">DUF222 domain-containing protein</fullName>
    </recommendedName>
</protein>
<dbReference type="HOGENOM" id="CLU_375473_0_0_11"/>
<evidence type="ECO:0000256" key="1">
    <source>
        <dbReference type="SAM" id="MobiDB-lite"/>
    </source>
</evidence>
<dbReference type="Proteomes" id="UP000002212">
    <property type="component" value="Chromosome"/>
</dbReference>
<dbReference type="EMBL" id="AP011115">
    <property type="protein sequence ID" value="BAH51990.1"/>
    <property type="molecule type" value="Genomic_DNA"/>
</dbReference>
<evidence type="ECO:0000313" key="4">
    <source>
        <dbReference type="Proteomes" id="UP000002212"/>
    </source>
</evidence>
<dbReference type="KEGG" id="rop:ROP_37430"/>
<gene>
    <name evidence="3" type="ordered locus">ROP_37430</name>
</gene>
<feature type="region of interest" description="Disordered" evidence="1">
    <location>
        <begin position="581"/>
        <end position="617"/>
    </location>
</feature>
<dbReference type="AlphaFoldDB" id="C1B8I7"/>
<accession>C1B8I7</accession>
<feature type="region of interest" description="Disordered" evidence="1">
    <location>
        <begin position="236"/>
        <end position="256"/>
    </location>
</feature>
<sequence>MSSTGGSVKSRVAEHLSMLAAAVDGLLDTGLTELSDGEVVEVMRGVERSLRRADALSHRLIVESVERSVPASLGYNAPKKMLIDVLRVSAADASARVAAARELGVWHTLSGDPMPPALPDTAAAQRDGDIGVGHVRAVSKVMRKIPHAVGTDAIADAEAVLARLARQGTPEDVEAAGHRLLAYLNPDGNLGDDRDHTRRRGISIGRQDTELMSRISGELDPAARALLDPILAKWARPGMNNPDDPESPTGDAEDPSVDREVLAAAAARDTRTAAQRHHDAFSAMFRVLLESGVLGRHRGLPTTVIVTMTLEQLERAIGGLATTATGGLLPIEDALALAEEAHPVLAVFDHKGRPLHLGRRRRLASAGRTDIDGLALVCDACHAQVHDGPTGWATRSAPGHSAHPGRTEWIPPPHIDPTRRPRINHRHHPGELIDHAGRCACTVTTWRQGAGECVFRYCPGLAPKVLRNNRLKWDTSRNPAQSLTSATDSSVVSRYFRARSRRAWYSQARVVVPSALNSLCTVRSDIPAAAAMSDSVSSPSWRFCSITRCTRARSSVRWRWAGLVASGPSVSAVASMSTVDDANDTAAPSDIGASRPAMSASNRPTSPPGPVAPEIDRAVPCSTRRPGRREVSTFRGERTTICRNGAGEWNTKGAAQSRSVKEPRSIVVVRPDCRTSTQPSVTRQTKYPSPESDWIIEGERTTVWASARIVLTCRSPNGRPPHSASKCRRGSGHATSVSQ</sequence>
<feature type="region of interest" description="Disordered" evidence="1">
    <location>
        <begin position="394"/>
        <end position="414"/>
    </location>
</feature>
<proteinExistence type="predicted"/>
<dbReference type="Pfam" id="PF02720">
    <property type="entry name" value="DUF222"/>
    <property type="match status" value="1"/>
</dbReference>
<dbReference type="STRING" id="632772.ROP_37430"/>
<evidence type="ECO:0000313" key="3">
    <source>
        <dbReference type="EMBL" id="BAH51990.1"/>
    </source>
</evidence>
<evidence type="ECO:0000259" key="2">
    <source>
        <dbReference type="Pfam" id="PF02720"/>
    </source>
</evidence>
<feature type="domain" description="DUF222" evidence="2">
    <location>
        <begin position="46"/>
        <end position="369"/>
    </location>
</feature>
<dbReference type="InterPro" id="IPR003870">
    <property type="entry name" value="DUF222"/>
</dbReference>
<feature type="compositionally biased region" description="Acidic residues" evidence="1">
    <location>
        <begin position="243"/>
        <end position="255"/>
    </location>
</feature>
<feature type="region of interest" description="Disordered" evidence="1">
    <location>
        <begin position="715"/>
        <end position="739"/>
    </location>
</feature>
<reference evidence="3 4" key="1">
    <citation type="submission" date="2009-03" db="EMBL/GenBank/DDBJ databases">
        <title>Comparison of the complete genome sequences of Rhodococcus erythropolis PR4 and Rhodococcus opacus B4.</title>
        <authorList>
            <person name="Takarada H."/>
            <person name="Sekine M."/>
            <person name="Hosoyama A."/>
            <person name="Yamada R."/>
            <person name="Fujisawa T."/>
            <person name="Omata S."/>
            <person name="Shimizu A."/>
            <person name="Tsukatani N."/>
            <person name="Tanikawa S."/>
            <person name="Fujita N."/>
            <person name="Harayama S."/>
        </authorList>
    </citation>
    <scope>NUCLEOTIDE SEQUENCE [LARGE SCALE GENOMIC DNA]</scope>
    <source>
        <strain evidence="3 4">B4</strain>
    </source>
</reference>